<dbReference type="AlphaFoldDB" id="A0A9J6GMB5"/>
<protein>
    <submittedName>
        <fullName evidence="1">Uncharacterized protein</fullName>
    </submittedName>
</protein>
<evidence type="ECO:0000313" key="2">
    <source>
        <dbReference type="Proteomes" id="UP000821853"/>
    </source>
</evidence>
<comment type="caution">
    <text evidence="1">The sequence shown here is derived from an EMBL/GenBank/DDBJ whole genome shotgun (WGS) entry which is preliminary data.</text>
</comment>
<dbReference type="Proteomes" id="UP000821853">
    <property type="component" value="Chromosome 8"/>
</dbReference>
<gene>
    <name evidence="1" type="ORF">HPB48_019069</name>
</gene>
<dbReference type="VEuPathDB" id="VectorBase:HLOH_063344"/>
<sequence>MQEAKITHEKPEIRLRVDEKQNVLSLSSSSEKIAIALSKMSKIKLNATAYGIASYGVAPDNLCKGVLYRIGYGTTPEGLLNEIEHPGYQFLACRKIRDSQAMVITFCGKRIPFFVNAYGQTLRYYLYKRTTPHCRKCHHAGHREDV</sequence>
<proteinExistence type="predicted"/>
<accession>A0A9J6GMB5</accession>
<keyword evidence="2" id="KW-1185">Reference proteome</keyword>
<reference evidence="1 2" key="1">
    <citation type="journal article" date="2020" name="Cell">
        <title>Large-Scale Comparative Analyses of Tick Genomes Elucidate Their Genetic Diversity and Vector Capacities.</title>
        <authorList>
            <consortium name="Tick Genome and Microbiome Consortium (TIGMIC)"/>
            <person name="Jia N."/>
            <person name="Wang J."/>
            <person name="Shi W."/>
            <person name="Du L."/>
            <person name="Sun Y."/>
            <person name="Zhan W."/>
            <person name="Jiang J.F."/>
            <person name="Wang Q."/>
            <person name="Zhang B."/>
            <person name="Ji P."/>
            <person name="Bell-Sakyi L."/>
            <person name="Cui X.M."/>
            <person name="Yuan T.T."/>
            <person name="Jiang B.G."/>
            <person name="Yang W.F."/>
            <person name="Lam T.T."/>
            <person name="Chang Q.C."/>
            <person name="Ding S.J."/>
            <person name="Wang X.J."/>
            <person name="Zhu J.G."/>
            <person name="Ruan X.D."/>
            <person name="Zhao L."/>
            <person name="Wei J.T."/>
            <person name="Ye R.Z."/>
            <person name="Que T.C."/>
            <person name="Du C.H."/>
            <person name="Zhou Y.H."/>
            <person name="Cheng J.X."/>
            <person name="Dai P.F."/>
            <person name="Guo W.B."/>
            <person name="Han X.H."/>
            <person name="Huang E.J."/>
            <person name="Li L.F."/>
            <person name="Wei W."/>
            <person name="Gao Y.C."/>
            <person name="Liu J.Z."/>
            <person name="Shao H.Z."/>
            <person name="Wang X."/>
            <person name="Wang C.C."/>
            <person name="Yang T.C."/>
            <person name="Huo Q.B."/>
            <person name="Li W."/>
            <person name="Chen H.Y."/>
            <person name="Chen S.E."/>
            <person name="Zhou L.G."/>
            <person name="Ni X.B."/>
            <person name="Tian J.H."/>
            <person name="Sheng Y."/>
            <person name="Liu T."/>
            <person name="Pan Y.S."/>
            <person name="Xia L.Y."/>
            <person name="Li J."/>
            <person name="Zhao F."/>
            <person name="Cao W.C."/>
        </authorList>
    </citation>
    <scope>NUCLEOTIDE SEQUENCE [LARGE SCALE GENOMIC DNA]</scope>
    <source>
        <strain evidence="1">HaeL-2018</strain>
    </source>
</reference>
<dbReference type="EMBL" id="JABSTR010000010">
    <property type="protein sequence ID" value="KAH9379582.1"/>
    <property type="molecule type" value="Genomic_DNA"/>
</dbReference>
<evidence type="ECO:0000313" key="1">
    <source>
        <dbReference type="EMBL" id="KAH9379582.1"/>
    </source>
</evidence>
<organism evidence="1 2">
    <name type="scientific">Haemaphysalis longicornis</name>
    <name type="common">Bush tick</name>
    <dbReference type="NCBI Taxonomy" id="44386"/>
    <lineage>
        <taxon>Eukaryota</taxon>
        <taxon>Metazoa</taxon>
        <taxon>Ecdysozoa</taxon>
        <taxon>Arthropoda</taxon>
        <taxon>Chelicerata</taxon>
        <taxon>Arachnida</taxon>
        <taxon>Acari</taxon>
        <taxon>Parasitiformes</taxon>
        <taxon>Ixodida</taxon>
        <taxon>Ixodoidea</taxon>
        <taxon>Ixodidae</taxon>
        <taxon>Haemaphysalinae</taxon>
        <taxon>Haemaphysalis</taxon>
    </lineage>
</organism>
<name>A0A9J6GMB5_HAELO</name>